<dbReference type="GO" id="GO:0042602">
    <property type="term" value="F:riboflavin reductase (NADPH) activity"/>
    <property type="evidence" value="ECO:0007669"/>
    <property type="project" value="TreeGrafter"/>
</dbReference>
<dbReference type="InterPro" id="IPR002563">
    <property type="entry name" value="Flavin_Rdtase-like_dom"/>
</dbReference>
<dbReference type="SUPFAM" id="SSF50475">
    <property type="entry name" value="FMN-binding split barrel"/>
    <property type="match status" value="1"/>
</dbReference>
<protein>
    <submittedName>
        <fullName evidence="4">Flavin reductase domain protein</fullName>
    </submittedName>
</protein>
<dbReference type="PANTHER" id="PTHR30466">
    <property type="entry name" value="FLAVIN REDUCTASE"/>
    <property type="match status" value="1"/>
</dbReference>
<dbReference type="Pfam" id="PF01613">
    <property type="entry name" value="Flavin_Reduct"/>
    <property type="match status" value="1"/>
</dbReference>
<dbReference type="HOGENOM" id="CLU_059021_1_2_11"/>
<accession>D9WKY7</accession>
<dbReference type="GO" id="GO:0010181">
    <property type="term" value="F:FMN binding"/>
    <property type="evidence" value="ECO:0007669"/>
    <property type="project" value="InterPro"/>
</dbReference>
<dbReference type="SMART" id="SM00903">
    <property type="entry name" value="Flavin_Reduct"/>
    <property type="match status" value="1"/>
</dbReference>
<dbReference type="InterPro" id="IPR050268">
    <property type="entry name" value="NADH-dep_flavin_reductase"/>
</dbReference>
<dbReference type="AlphaFoldDB" id="D9WKY7"/>
<dbReference type="InterPro" id="IPR012349">
    <property type="entry name" value="Split_barrel_FMN-bd"/>
</dbReference>
<evidence type="ECO:0000256" key="1">
    <source>
        <dbReference type="ARBA" id="ARBA00008898"/>
    </source>
</evidence>
<keyword evidence="5" id="KW-1185">Reference proteome</keyword>
<dbReference type="EMBL" id="GG657754">
    <property type="protein sequence ID" value="EFL29262.1"/>
    <property type="molecule type" value="Genomic_DNA"/>
</dbReference>
<feature type="domain" description="Flavin reductase like" evidence="3">
    <location>
        <begin position="24"/>
        <end position="167"/>
    </location>
</feature>
<dbReference type="PANTHER" id="PTHR30466:SF11">
    <property type="entry name" value="FLAVIN-DEPENDENT MONOOXYGENASE, REDUCTASE SUBUNIT HSAB"/>
    <property type="match status" value="1"/>
</dbReference>
<comment type="similarity">
    <text evidence="1">Belongs to the non-flavoprotein flavin reductase family.</text>
</comment>
<proteinExistence type="inferred from homology"/>
<evidence type="ECO:0000256" key="2">
    <source>
        <dbReference type="ARBA" id="ARBA00023002"/>
    </source>
</evidence>
<dbReference type="STRING" id="457427.SSOG_08976"/>
<name>D9WKY7_9ACTN</name>
<dbReference type="Proteomes" id="UP000003963">
    <property type="component" value="Unassembled WGS sequence"/>
</dbReference>
<evidence type="ECO:0000313" key="5">
    <source>
        <dbReference type="Proteomes" id="UP000003963"/>
    </source>
</evidence>
<sequence length="175" mass="18346">MMKTGLTAPDATPDFDTARFRDVLGRFCSGITIVTASLDGRPTGLTCQSFMSLSLDPPLVAFAVTVTSKSYPTIREAGRFAVNILAEDQAELATAFARSGGDKFTGVGWRREVTGAPLLDGTVGHVECDLVEEYPIGDHLLAVGRVVAPAGHPDAAPLLFFRGSFGALSAGAQQS</sequence>
<dbReference type="Gene3D" id="2.30.110.10">
    <property type="entry name" value="Electron Transport, Fmn-binding Protein, Chain A"/>
    <property type="match status" value="1"/>
</dbReference>
<keyword evidence="2" id="KW-0560">Oxidoreductase</keyword>
<evidence type="ECO:0000259" key="3">
    <source>
        <dbReference type="SMART" id="SM00903"/>
    </source>
</evidence>
<evidence type="ECO:0000313" key="4">
    <source>
        <dbReference type="EMBL" id="EFL29262.1"/>
    </source>
</evidence>
<reference evidence="4 5" key="1">
    <citation type="submission" date="2009-02" db="EMBL/GenBank/DDBJ databases">
        <title>Annotation of Streptomyces hygroscopicus strain ATCC 53653.</title>
        <authorList>
            <consortium name="The Broad Institute Genome Sequencing Platform"/>
            <consortium name="Broad Institute Microbial Sequencing Center"/>
            <person name="Fischbach M."/>
            <person name="Godfrey P."/>
            <person name="Ward D."/>
            <person name="Young S."/>
            <person name="Zeng Q."/>
            <person name="Koehrsen M."/>
            <person name="Alvarado L."/>
            <person name="Berlin A.M."/>
            <person name="Bochicchio J."/>
            <person name="Borenstein D."/>
            <person name="Chapman S.B."/>
            <person name="Chen Z."/>
            <person name="Engels R."/>
            <person name="Freedman E."/>
            <person name="Gellesch M."/>
            <person name="Goldberg J."/>
            <person name="Griggs A."/>
            <person name="Gujja S."/>
            <person name="Heilman E.R."/>
            <person name="Heiman D.I."/>
            <person name="Hepburn T.A."/>
            <person name="Howarth C."/>
            <person name="Jen D."/>
            <person name="Larson L."/>
            <person name="Lewis B."/>
            <person name="Mehta T."/>
            <person name="Park D."/>
            <person name="Pearson M."/>
            <person name="Richards J."/>
            <person name="Roberts A."/>
            <person name="Saif S."/>
            <person name="Shea T.D."/>
            <person name="Shenoy N."/>
            <person name="Sisk P."/>
            <person name="Stolte C."/>
            <person name="Sykes S.N."/>
            <person name="Thomson T."/>
            <person name="Walk T."/>
            <person name="White J."/>
            <person name="Yandava C."/>
            <person name="Straight P."/>
            <person name="Clardy J."/>
            <person name="Hung D."/>
            <person name="Kolter R."/>
            <person name="Mekalanos J."/>
            <person name="Walker S."/>
            <person name="Walsh C.T."/>
            <person name="Wieland-Brown L.C."/>
            <person name="Haas B."/>
            <person name="Nusbaum C."/>
            <person name="Birren B."/>
        </authorList>
    </citation>
    <scope>NUCLEOTIDE SEQUENCE [LARGE SCALE GENOMIC DNA]</scope>
    <source>
        <strain evidence="4 5">ATCC 53653</strain>
    </source>
</reference>
<organism evidence="4 5">
    <name type="scientific">Streptomyces himastatinicus ATCC 53653</name>
    <dbReference type="NCBI Taxonomy" id="457427"/>
    <lineage>
        <taxon>Bacteria</taxon>
        <taxon>Bacillati</taxon>
        <taxon>Actinomycetota</taxon>
        <taxon>Actinomycetes</taxon>
        <taxon>Kitasatosporales</taxon>
        <taxon>Streptomycetaceae</taxon>
        <taxon>Streptomyces</taxon>
        <taxon>Streptomyces violaceusniger group</taxon>
    </lineage>
</organism>
<gene>
    <name evidence="4" type="ORF">SSOG_08976</name>
</gene>